<accession>A0A931FYW8</accession>
<evidence type="ECO:0000259" key="2">
    <source>
        <dbReference type="Pfam" id="PF13796"/>
    </source>
</evidence>
<dbReference type="Pfam" id="PF13796">
    <property type="entry name" value="Sensor"/>
    <property type="match status" value="1"/>
</dbReference>
<evidence type="ECO:0000313" key="3">
    <source>
        <dbReference type="EMBL" id="MBG0564162.1"/>
    </source>
</evidence>
<gene>
    <name evidence="3" type="ORF">I4J89_22205</name>
</gene>
<dbReference type="Proteomes" id="UP000598146">
    <property type="component" value="Unassembled WGS sequence"/>
</dbReference>
<dbReference type="InterPro" id="IPR025828">
    <property type="entry name" value="Put_sensor_dom"/>
</dbReference>
<feature type="transmembrane region" description="Helical" evidence="1">
    <location>
        <begin position="129"/>
        <end position="153"/>
    </location>
</feature>
<evidence type="ECO:0000313" key="4">
    <source>
        <dbReference type="Proteomes" id="UP000598146"/>
    </source>
</evidence>
<organism evidence="3 4">
    <name type="scientific">Actinoplanes aureus</name>
    <dbReference type="NCBI Taxonomy" id="2792083"/>
    <lineage>
        <taxon>Bacteria</taxon>
        <taxon>Bacillati</taxon>
        <taxon>Actinomycetota</taxon>
        <taxon>Actinomycetes</taxon>
        <taxon>Micromonosporales</taxon>
        <taxon>Micromonosporaceae</taxon>
        <taxon>Actinoplanes</taxon>
    </lineage>
</organism>
<name>A0A931FYW8_9ACTN</name>
<reference evidence="3" key="1">
    <citation type="submission" date="2020-11" db="EMBL/GenBank/DDBJ databases">
        <title>Isolation and identification of active actinomycetes.</title>
        <authorList>
            <person name="Sun X."/>
        </authorList>
    </citation>
    <scope>NUCLEOTIDE SEQUENCE</scope>
    <source>
        <strain evidence="3">NEAU-A11</strain>
    </source>
</reference>
<keyword evidence="1" id="KW-0472">Membrane</keyword>
<keyword evidence="4" id="KW-1185">Reference proteome</keyword>
<evidence type="ECO:0000256" key="1">
    <source>
        <dbReference type="SAM" id="Phobius"/>
    </source>
</evidence>
<feature type="transmembrane region" description="Helical" evidence="1">
    <location>
        <begin position="37"/>
        <end position="70"/>
    </location>
</feature>
<proteinExistence type="predicted"/>
<dbReference type="RefSeq" id="WP_196415946.1">
    <property type="nucleotide sequence ID" value="NZ_JADQTO010000010.1"/>
</dbReference>
<keyword evidence="1" id="KW-1133">Transmembrane helix</keyword>
<feature type="transmembrane region" description="Helical" evidence="1">
    <location>
        <begin position="173"/>
        <end position="195"/>
    </location>
</feature>
<sequence length="214" mass="22964">MTTTQIDAPLTPSPAVRILPQLVGDTRYVLTGFPLGLAGVVLCLTGFAAGLGLAVVWVGVPIMIAAMMLARGFAVAERERIANVLGRPVPQPDYRTAEGKARRLVATLTDPQSWLDLAHAAVRFIPSTIAFSLVLAWWAGLLGSLTWSLWGWSLPNGPDDRDLPELLGFGDSYLTSIGFYLVLAVLFAITLPAVVRAAALLEARFARALLSRKN</sequence>
<dbReference type="EMBL" id="JADQTO010000010">
    <property type="protein sequence ID" value="MBG0564162.1"/>
    <property type="molecule type" value="Genomic_DNA"/>
</dbReference>
<dbReference type="AlphaFoldDB" id="A0A931FYW8"/>
<feature type="domain" description="Putative sensor" evidence="2">
    <location>
        <begin position="28"/>
        <end position="210"/>
    </location>
</feature>
<keyword evidence="1" id="KW-0812">Transmembrane</keyword>
<protein>
    <submittedName>
        <fullName evidence="3">Sensor domain-containing protein</fullName>
    </submittedName>
</protein>
<comment type="caution">
    <text evidence="3">The sequence shown here is derived from an EMBL/GenBank/DDBJ whole genome shotgun (WGS) entry which is preliminary data.</text>
</comment>